<dbReference type="Gene3D" id="3.40.50.12390">
    <property type="match status" value="1"/>
</dbReference>
<dbReference type="PANTHER" id="PTHR12341:SF39">
    <property type="entry name" value="5'-3' EXORIBONUCLEASE"/>
    <property type="match status" value="1"/>
</dbReference>
<evidence type="ECO:0000256" key="1">
    <source>
        <dbReference type="ARBA" id="ARBA00022722"/>
    </source>
</evidence>
<dbReference type="Pfam" id="PF17846">
    <property type="entry name" value="XRN_M"/>
    <property type="match status" value="2"/>
</dbReference>
<protein>
    <recommendedName>
        <fullName evidence="9">NAC domain-containing protein</fullName>
    </recommendedName>
</protein>
<dbReference type="InterPro" id="IPR041412">
    <property type="entry name" value="Xrn1_helical"/>
</dbReference>
<keyword evidence="6" id="KW-0804">Transcription</keyword>
<keyword evidence="11" id="KW-1185">Reference proteome</keyword>
<feature type="region of interest" description="Disordered" evidence="8">
    <location>
        <begin position="914"/>
        <end position="982"/>
    </location>
</feature>
<dbReference type="GO" id="GO:0003723">
    <property type="term" value="F:RNA binding"/>
    <property type="evidence" value="ECO:0007669"/>
    <property type="project" value="TreeGrafter"/>
</dbReference>
<feature type="domain" description="NAC" evidence="9">
    <location>
        <begin position="693"/>
        <end position="843"/>
    </location>
</feature>
<dbReference type="GO" id="GO:0003677">
    <property type="term" value="F:DNA binding"/>
    <property type="evidence" value="ECO:0007669"/>
    <property type="project" value="UniProtKB-KW"/>
</dbReference>
<evidence type="ECO:0000256" key="3">
    <source>
        <dbReference type="ARBA" id="ARBA00022839"/>
    </source>
</evidence>
<organism evidence="10 11">
    <name type="scientific">Digitaria exilis</name>
    <dbReference type="NCBI Taxonomy" id="1010633"/>
    <lineage>
        <taxon>Eukaryota</taxon>
        <taxon>Viridiplantae</taxon>
        <taxon>Streptophyta</taxon>
        <taxon>Embryophyta</taxon>
        <taxon>Tracheophyta</taxon>
        <taxon>Spermatophyta</taxon>
        <taxon>Magnoliopsida</taxon>
        <taxon>Liliopsida</taxon>
        <taxon>Poales</taxon>
        <taxon>Poaceae</taxon>
        <taxon>PACMAD clade</taxon>
        <taxon>Panicoideae</taxon>
        <taxon>Panicodae</taxon>
        <taxon>Paniceae</taxon>
        <taxon>Anthephorinae</taxon>
        <taxon>Digitaria</taxon>
    </lineage>
</organism>
<sequence length="1080" mass="120917">MGIPFFYKWLVTKYPRIVSHAKEEPSPDGIGYDNLYLDMNYIVHSCFHPQNQMHADTDHVYIVSAFQSMRVYYVYNLCMSESDMYYYACRHPEMRPLFDLQAIQQEKMNKELRDQGKEVPRREISDPNVIAPGTEFMVKLSQALEYYIRARLNTEPGWKDLMWTMIDKFTNYNASVLKVILSDANVPGEGEHKIMSFIHLIMLALASHEVHFSILREFLNIWVLREYLEIALKIMDPVCEPDIERLIDDFIFICFLMGNDFIPHIPSLETDEVKDKHGAYLEVSRLEIFFRELSMYEEKIFLKRYELEQDFLHEVYYEKLCEASESERPELRRKLDNILYNEERPYDRIRLGLPGWKSRFHREYFGIDTSNEIGKLQNEMVMFFLAYSFILMDPLPHYTYNVAPFVSDLKGLSRFEISFTVDKPLRPFDQLMAVLPFHSRCLFPACYRWKIMGRQEYDYPKLHADMDGEHFWWTGISEDLLSVKRAVDEELTVSNCLSSYRVWQKNNGLSFESHSGIGGWLSRDDDDGLNNGFFPSPTKNLQDITDDEAISALFFNPESANPISRLLTNVRVPEKVAGGDVGLGLGSISSAAGGDVGLGHGIAIAVGTLVLIPTVMLASYICVLTKAGAALLAATTHAPVGPPTSASSPSAVVPGLDGAAIDALFPQLSSNDPILPFPRRRSVHMESPGPEVFSLGFRFDPKPLDVVSYYLPHLIAGAQLHVAMRPFVHDADVYAGEPGELARMFRPVPKTGQRFFFTSRKLQPQRAGKAIKATRAAGAGSWQSQGSKGVLNKDKEKVGEVTKLRYKKGGKYTDWLMEEYSCGLQDAIVGGDRQLVFCNIYVSPRARQDSVAHKESAAFFAPPPPVPVVIAQAPAAPPKRPVAPPKIASPPCPKRMRVAAVAPSHQVVQLPRPCVPHHGVAPPSSAPSVTRPSPASAQPPAPAPTRLAMQAPMPLRPLGQHKQQQQMVPPTPPVARASPHMPVQAPACQCRPQASVQRKQKILDPFEAMAAEAEDEGGESPAALQDDDDDLAKSLEDALAEAEAEDEAAANSEDSPMSDDEMVQLLEKEILLVPKEEILA</sequence>
<evidence type="ECO:0000256" key="6">
    <source>
        <dbReference type="ARBA" id="ARBA00023163"/>
    </source>
</evidence>
<dbReference type="Pfam" id="PF02365">
    <property type="entry name" value="NAM"/>
    <property type="match status" value="1"/>
</dbReference>
<evidence type="ECO:0000256" key="2">
    <source>
        <dbReference type="ARBA" id="ARBA00022801"/>
    </source>
</evidence>
<evidence type="ECO:0000256" key="8">
    <source>
        <dbReference type="SAM" id="MobiDB-lite"/>
    </source>
</evidence>
<proteinExistence type="predicted"/>
<dbReference type="GO" id="GO:0006355">
    <property type="term" value="P:regulation of DNA-templated transcription"/>
    <property type="evidence" value="ECO:0007669"/>
    <property type="project" value="InterPro"/>
</dbReference>
<dbReference type="GO" id="GO:0000956">
    <property type="term" value="P:nuclear-transcribed mRNA catabolic process"/>
    <property type="evidence" value="ECO:0007669"/>
    <property type="project" value="TreeGrafter"/>
</dbReference>
<dbReference type="Pfam" id="PF03159">
    <property type="entry name" value="XRN_N"/>
    <property type="match status" value="2"/>
</dbReference>
<gene>
    <name evidence="10" type="ORF">HU200_049900</name>
</gene>
<dbReference type="InterPro" id="IPR036093">
    <property type="entry name" value="NAC_dom_sf"/>
</dbReference>
<evidence type="ECO:0000313" key="10">
    <source>
        <dbReference type="EMBL" id="KAF8671577.1"/>
    </source>
</evidence>
<reference evidence="10" key="1">
    <citation type="submission" date="2020-07" db="EMBL/GenBank/DDBJ databases">
        <title>Genome sequence and genetic diversity analysis of an under-domesticated orphan crop, white fonio (Digitaria exilis).</title>
        <authorList>
            <person name="Bennetzen J.L."/>
            <person name="Chen S."/>
            <person name="Ma X."/>
            <person name="Wang X."/>
            <person name="Yssel A.E.J."/>
            <person name="Chaluvadi S.R."/>
            <person name="Johnson M."/>
            <person name="Gangashetty P."/>
            <person name="Hamidou F."/>
            <person name="Sanogo M.D."/>
            <person name="Zwaenepoel A."/>
            <person name="Wallace J."/>
            <person name="Van De Peer Y."/>
            <person name="Van Deynze A."/>
        </authorList>
    </citation>
    <scope>NUCLEOTIDE SEQUENCE</scope>
    <source>
        <tissue evidence="10">Leaves</tissue>
    </source>
</reference>
<dbReference type="InterPro" id="IPR003441">
    <property type="entry name" value="NAC-dom"/>
</dbReference>
<keyword evidence="1" id="KW-0540">Nuclease</keyword>
<dbReference type="GO" id="GO:0005634">
    <property type="term" value="C:nucleus"/>
    <property type="evidence" value="ECO:0007669"/>
    <property type="project" value="TreeGrafter"/>
</dbReference>
<evidence type="ECO:0000256" key="7">
    <source>
        <dbReference type="ARBA" id="ARBA00023242"/>
    </source>
</evidence>
<dbReference type="InterPro" id="IPR004859">
    <property type="entry name" value="Xrn1_N"/>
</dbReference>
<keyword evidence="7" id="KW-0539">Nucleus</keyword>
<evidence type="ECO:0000259" key="9">
    <source>
        <dbReference type="PROSITE" id="PS51005"/>
    </source>
</evidence>
<keyword evidence="2" id="KW-0378">Hydrolase</keyword>
<dbReference type="Proteomes" id="UP000636709">
    <property type="component" value="Unassembled WGS sequence"/>
</dbReference>
<name>A0A835EAS1_9POAL</name>
<keyword evidence="3" id="KW-0269">Exonuclease</keyword>
<evidence type="ECO:0000256" key="5">
    <source>
        <dbReference type="ARBA" id="ARBA00023125"/>
    </source>
</evidence>
<dbReference type="GO" id="GO:0004534">
    <property type="term" value="F:5'-3' RNA exonuclease activity"/>
    <property type="evidence" value="ECO:0007669"/>
    <property type="project" value="TreeGrafter"/>
</dbReference>
<evidence type="ECO:0000256" key="4">
    <source>
        <dbReference type="ARBA" id="ARBA00023015"/>
    </source>
</evidence>
<feature type="compositionally biased region" description="Acidic residues" evidence="8">
    <location>
        <begin position="1038"/>
        <end position="1048"/>
    </location>
</feature>
<dbReference type="PANTHER" id="PTHR12341">
    <property type="entry name" value="5'-&gt;3' EXORIBONUCLEASE"/>
    <property type="match status" value="1"/>
</dbReference>
<dbReference type="AlphaFoldDB" id="A0A835EAS1"/>
<evidence type="ECO:0000313" key="11">
    <source>
        <dbReference type="Proteomes" id="UP000636709"/>
    </source>
</evidence>
<dbReference type="PROSITE" id="PS51005">
    <property type="entry name" value="NAC"/>
    <property type="match status" value="1"/>
</dbReference>
<dbReference type="Gene3D" id="2.170.150.80">
    <property type="entry name" value="NAC domain"/>
    <property type="match status" value="1"/>
</dbReference>
<comment type="caution">
    <text evidence="10">The sequence shown here is derived from an EMBL/GenBank/DDBJ whole genome shotgun (WGS) entry which is preliminary data.</text>
</comment>
<dbReference type="EMBL" id="JACEFO010002238">
    <property type="protein sequence ID" value="KAF8671577.1"/>
    <property type="molecule type" value="Genomic_DNA"/>
</dbReference>
<dbReference type="InterPro" id="IPR027073">
    <property type="entry name" value="5_3_exoribonuclease"/>
</dbReference>
<keyword evidence="4" id="KW-0805">Transcription regulation</keyword>
<dbReference type="OrthoDB" id="372487at2759"/>
<accession>A0A835EAS1</accession>
<feature type="region of interest" description="Disordered" evidence="8">
    <location>
        <begin position="1011"/>
        <end position="1063"/>
    </location>
</feature>
<dbReference type="SUPFAM" id="SSF101941">
    <property type="entry name" value="NAC domain"/>
    <property type="match status" value="1"/>
</dbReference>
<keyword evidence="5" id="KW-0238">DNA-binding</keyword>